<evidence type="ECO:0000256" key="1">
    <source>
        <dbReference type="SAM" id="SignalP"/>
    </source>
</evidence>
<evidence type="ECO:0000313" key="3">
    <source>
        <dbReference type="Proteomes" id="UP001234343"/>
    </source>
</evidence>
<dbReference type="RefSeq" id="WP_289365572.1">
    <property type="nucleotide sequence ID" value="NZ_JAUCBP010000007.1"/>
</dbReference>
<proteinExistence type="predicted"/>
<dbReference type="Proteomes" id="UP001234343">
    <property type="component" value="Unassembled WGS sequence"/>
</dbReference>
<comment type="caution">
    <text evidence="2">The sequence shown here is derived from an EMBL/GenBank/DDBJ whole genome shotgun (WGS) entry which is preliminary data.</text>
</comment>
<accession>A0ABT7SYC4</accession>
<gene>
    <name evidence="2" type="ORF">QTP81_11305</name>
</gene>
<keyword evidence="1" id="KW-0732">Signal</keyword>
<organism evidence="2 3">
    <name type="scientific">Alteromonas arenosi</name>
    <dbReference type="NCBI Taxonomy" id="3055817"/>
    <lineage>
        <taxon>Bacteria</taxon>
        <taxon>Pseudomonadati</taxon>
        <taxon>Pseudomonadota</taxon>
        <taxon>Gammaproteobacteria</taxon>
        <taxon>Alteromonadales</taxon>
        <taxon>Alteromonadaceae</taxon>
        <taxon>Alteromonas/Salinimonas group</taxon>
        <taxon>Alteromonas</taxon>
    </lineage>
</organism>
<feature type="chain" id="PRO_5045487068" evidence="1">
    <location>
        <begin position="19"/>
        <end position="97"/>
    </location>
</feature>
<dbReference type="EMBL" id="JAUCBP010000007">
    <property type="protein sequence ID" value="MDM7861185.1"/>
    <property type="molecule type" value="Genomic_DNA"/>
</dbReference>
<evidence type="ECO:0000313" key="2">
    <source>
        <dbReference type="EMBL" id="MDM7861185.1"/>
    </source>
</evidence>
<feature type="signal peptide" evidence="1">
    <location>
        <begin position="1"/>
        <end position="18"/>
    </location>
</feature>
<name>A0ABT7SYC4_9ALTE</name>
<reference evidence="2 3" key="1">
    <citation type="submission" date="2023-06" db="EMBL/GenBank/DDBJ databases">
        <title>Alteromonas sp. ASW11-36 isolated from intertidal sand.</title>
        <authorList>
            <person name="Li Y."/>
        </authorList>
    </citation>
    <scope>NUCLEOTIDE SEQUENCE [LARGE SCALE GENOMIC DNA]</scope>
    <source>
        <strain evidence="2 3">ASW11-36</strain>
    </source>
</reference>
<keyword evidence="3" id="KW-1185">Reference proteome</keyword>
<protein>
    <submittedName>
        <fullName evidence="2">Uncharacterized protein</fullName>
    </submittedName>
</protein>
<sequence>MKKLISIVAITASLFSNAALSNSDDTSVSSVWLNQEDIQQHLSAQLPRVDLAVSTSQIRQQIETAVQQAKLTYELNGRLAYAKQSLPTNRFKVVIAE</sequence>